<dbReference type="AlphaFoldDB" id="A0A2M4DKX7"/>
<evidence type="ECO:0008006" key="4">
    <source>
        <dbReference type="Google" id="ProtNLM"/>
    </source>
</evidence>
<keyword evidence="2" id="KW-0732">Signal</keyword>
<reference evidence="3" key="1">
    <citation type="submission" date="2018-01" db="EMBL/GenBank/DDBJ databases">
        <title>An insight into the sialome of Amazonian anophelines.</title>
        <authorList>
            <person name="Ribeiro J.M."/>
            <person name="Scarpassa V."/>
            <person name="Calvo E."/>
        </authorList>
    </citation>
    <scope>NUCLEOTIDE SEQUENCE</scope>
</reference>
<evidence type="ECO:0000256" key="2">
    <source>
        <dbReference type="SAM" id="SignalP"/>
    </source>
</evidence>
<keyword evidence="1" id="KW-0812">Transmembrane</keyword>
<name>A0A2M4DKX7_ANODA</name>
<accession>A0A2M4DKX7</accession>
<dbReference type="EMBL" id="GGFL01013610">
    <property type="protein sequence ID" value="MBW77788.1"/>
    <property type="molecule type" value="Transcribed_RNA"/>
</dbReference>
<keyword evidence="1" id="KW-0472">Membrane</keyword>
<feature type="chain" id="PRO_5014701731" description="Secreted protein" evidence="2">
    <location>
        <begin position="27"/>
        <end position="95"/>
    </location>
</feature>
<keyword evidence="1" id="KW-1133">Transmembrane helix</keyword>
<proteinExistence type="predicted"/>
<organism evidence="3">
    <name type="scientific">Anopheles darlingi</name>
    <name type="common">Mosquito</name>
    <dbReference type="NCBI Taxonomy" id="43151"/>
    <lineage>
        <taxon>Eukaryota</taxon>
        <taxon>Metazoa</taxon>
        <taxon>Ecdysozoa</taxon>
        <taxon>Arthropoda</taxon>
        <taxon>Hexapoda</taxon>
        <taxon>Insecta</taxon>
        <taxon>Pterygota</taxon>
        <taxon>Neoptera</taxon>
        <taxon>Endopterygota</taxon>
        <taxon>Diptera</taxon>
        <taxon>Nematocera</taxon>
        <taxon>Culicoidea</taxon>
        <taxon>Culicidae</taxon>
        <taxon>Anophelinae</taxon>
        <taxon>Anopheles</taxon>
    </lineage>
</organism>
<protein>
    <recommendedName>
        <fullName evidence="4">Secreted protein</fullName>
    </recommendedName>
</protein>
<evidence type="ECO:0000313" key="3">
    <source>
        <dbReference type="EMBL" id="MBW77788.1"/>
    </source>
</evidence>
<feature type="transmembrane region" description="Helical" evidence="1">
    <location>
        <begin position="71"/>
        <end position="88"/>
    </location>
</feature>
<sequence length="95" mass="10591">MMKSKPEGAGCFLLFFTSSFSYSAAAAISMLPIEALPAKNARDRVRETFLALHHEEDPDEVSFFLDPFPSLYLSLSLSLSIFNSSLLIDRTPDTR</sequence>
<evidence type="ECO:0000256" key="1">
    <source>
        <dbReference type="SAM" id="Phobius"/>
    </source>
</evidence>
<feature type="signal peptide" evidence="2">
    <location>
        <begin position="1"/>
        <end position="26"/>
    </location>
</feature>